<sequence>MISLVPGLRPSSGDMPGAAADPAMSAQPGDQQGAAAQSWSGEPVQGQYLDTTLDTTISSHLCLPSRDEDIHNGY</sequence>
<feature type="compositionally biased region" description="Low complexity" evidence="1">
    <location>
        <begin position="26"/>
        <end position="37"/>
    </location>
</feature>
<dbReference type="AlphaFoldDB" id="A0A0L7KQ13"/>
<evidence type="ECO:0000313" key="3">
    <source>
        <dbReference type="Proteomes" id="UP000037510"/>
    </source>
</evidence>
<gene>
    <name evidence="2" type="ORF">OBRU01_17791</name>
</gene>
<evidence type="ECO:0000313" key="2">
    <source>
        <dbReference type="EMBL" id="KOB65408.1"/>
    </source>
</evidence>
<feature type="region of interest" description="Disordered" evidence="1">
    <location>
        <begin position="1"/>
        <end position="42"/>
    </location>
</feature>
<protein>
    <submittedName>
        <fullName evidence="2">Uncharacterized protein</fullName>
    </submittedName>
</protein>
<organism evidence="2 3">
    <name type="scientific">Operophtera brumata</name>
    <name type="common">Winter moth</name>
    <name type="synonym">Phalaena brumata</name>
    <dbReference type="NCBI Taxonomy" id="104452"/>
    <lineage>
        <taxon>Eukaryota</taxon>
        <taxon>Metazoa</taxon>
        <taxon>Ecdysozoa</taxon>
        <taxon>Arthropoda</taxon>
        <taxon>Hexapoda</taxon>
        <taxon>Insecta</taxon>
        <taxon>Pterygota</taxon>
        <taxon>Neoptera</taxon>
        <taxon>Endopterygota</taxon>
        <taxon>Lepidoptera</taxon>
        <taxon>Glossata</taxon>
        <taxon>Ditrysia</taxon>
        <taxon>Geometroidea</taxon>
        <taxon>Geometridae</taxon>
        <taxon>Larentiinae</taxon>
        <taxon>Operophtera</taxon>
    </lineage>
</organism>
<dbReference type="EMBL" id="JTDY01007177">
    <property type="protein sequence ID" value="KOB65408.1"/>
    <property type="molecule type" value="Genomic_DNA"/>
</dbReference>
<dbReference type="Proteomes" id="UP000037510">
    <property type="component" value="Unassembled WGS sequence"/>
</dbReference>
<keyword evidence="3" id="KW-1185">Reference proteome</keyword>
<comment type="caution">
    <text evidence="2">The sequence shown here is derived from an EMBL/GenBank/DDBJ whole genome shotgun (WGS) entry which is preliminary data.</text>
</comment>
<proteinExistence type="predicted"/>
<reference evidence="2 3" key="1">
    <citation type="journal article" date="2015" name="Genome Biol. Evol.">
        <title>The genome of winter moth (Operophtera brumata) provides a genomic perspective on sexual dimorphism and phenology.</title>
        <authorList>
            <person name="Derks M.F."/>
            <person name="Smit S."/>
            <person name="Salis L."/>
            <person name="Schijlen E."/>
            <person name="Bossers A."/>
            <person name="Mateman C."/>
            <person name="Pijl A.S."/>
            <person name="de Ridder D."/>
            <person name="Groenen M.A."/>
            <person name="Visser M.E."/>
            <person name="Megens H.J."/>
        </authorList>
    </citation>
    <scope>NUCLEOTIDE SEQUENCE [LARGE SCALE GENOMIC DNA]</scope>
    <source>
        <strain evidence="2">WM2013NL</strain>
        <tissue evidence="2">Head and thorax</tissue>
    </source>
</reference>
<name>A0A0L7KQ13_OPEBR</name>
<accession>A0A0L7KQ13</accession>
<evidence type="ECO:0000256" key="1">
    <source>
        <dbReference type="SAM" id="MobiDB-lite"/>
    </source>
</evidence>